<keyword evidence="3" id="KW-0238">DNA-binding</keyword>
<sequence>MAEIEDGELAAKKRRWKCLNQLTALLSEGTVRLEDLVSELEKDQNPPLEPFSFSRKAKRSPRTGSKLTHEDKPESSSARVKITFKNLPPAAGRLPIKRKKVSENTLPKPKKKQPRFDIRKHIMTEFPGLPDPVQPELSGLPDPDPPSEFVEYIMRNNGRAESLVLLIEKKLFNTDVSPSHARLSVPFCQVKRPFLLKEEVEKLKADRVMKVKLLQPNVKKCSLSLALWESNSTYVLNGGWTEVMDTNKLVIGTSVRLWSYRKTNSKLRFVLAKVE</sequence>
<dbReference type="GO" id="GO:0005634">
    <property type="term" value="C:nucleus"/>
    <property type="evidence" value="ECO:0007669"/>
    <property type="project" value="UniProtKB-SubCell"/>
</dbReference>
<keyword evidence="5" id="KW-0539">Nucleus</keyword>
<protein>
    <recommendedName>
        <fullName evidence="9">B3 domain-containing protein</fullName>
    </recommendedName>
</protein>
<evidence type="ECO:0000313" key="7">
    <source>
        <dbReference type="EMBL" id="GER39185.1"/>
    </source>
</evidence>
<dbReference type="AlphaFoldDB" id="A0A5A7Q208"/>
<dbReference type="OrthoDB" id="1090008at2759"/>
<name>A0A5A7Q208_STRAF</name>
<dbReference type="PANTHER" id="PTHR31541">
    <property type="entry name" value="B3 DOMAIN PLANT PROTEIN-RELATED"/>
    <property type="match status" value="1"/>
</dbReference>
<feature type="region of interest" description="Disordered" evidence="6">
    <location>
        <begin position="39"/>
        <end position="78"/>
    </location>
</feature>
<comment type="caution">
    <text evidence="7">The sequence shown here is derived from an EMBL/GenBank/DDBJ whole genome shotgun (WGS) entry which is preliminary data.</text>
</comment>
<evidence type="ECO:0000256" key="3">
    <source>
        <dbReference type="ARBA" id="ARBA00023125"/>
    </source>
</evidence>
<dbReference type="Gene3D" id="2.40.330.10">
    <property type="entry name" value="DNA-binding pseudobarrel domain"/>
    <property type="match status" value="1"/>
</dbReference>
<dbReference type="Pfam" id="PF03754">
    <property type="entry name" value="At2g31720-like"/>
    <property type="match status" value="1"/>
</dbReference>
<dbReference type="EMBL" id="BKCP01005594">
    <property type="protein sequence ID" value="GER39185.1"/>
    <property type="molecule type" value="Genomic_DNA"/>
</dbReference>
<reference evidence="8" key="1">
    <citation type="journal article" date="2019" name="Curr. Biol.">
        <title>Genome Sequence of Striga asiatica Provides Insight into the Evolution of Plant Parasitism.</title>
        <authorList>
            <person name="Yoshida S."/>
            <person name="Kim S."/>
            <person name="Wafula E.K."/>
            <person name="Tanskanen J."/>
            <person name="Kim Y.M."/>
            <person name="Honaas L."/>
            <person name="Yang Z."/>
            <person name="Spallek T."/>
            <person name="Conn C.E."/>
            <person name="Ichihashi Y."/>
            <person name="Cheong K."/>
            <person name="Cui S."/>
            <person name="Der J.P."/>
            <person name="Gundlach H."/>
            <person name="Jiao Y."/>
            <person name="Hori C."/>
            <person name="Ishida J.K."/>
            <person name="Kasahara H."/>
            <person name="Kiba T."/>
            <person name="Kim M.S."/>
            <person name="Koo N."/>
            <person name="Laohavisit A."/>
            <person name="Lee Y.H."/>
            <person name="Lumba S."/>
            <person name="McCourt P."/>
            <person name="Mortimer J.C."/>
            <person name="Mutuku J.M."/>
            <person name="Nomura T."/>
            <person name="Sasaki-Sekimoto Y."/>
            <person name="Seto Y."/>
            <person name="Wang Y."/>
            <person name="Wakatake T."/>
            <person name="Sakakibara H."/>
            <person name="Demura T."/>
            <person name="Yamaguchi S."/>
            <person name="Yoneyama K."/>
            <person name="Manabe R.I."/>
            <person name="Nelson D.C."/>
            <person name="Schulman A.H."/>
            <person name="Timko M.P."/>
            <person name="dePamphilis C.W."/>
            <person name="Choi D."/>
            <person name="Shirasu K."/>
        </authorList>
    </citation>
    <scope>NUCLEOTIDE SEQUENCE [LARGE SCALE GENOMIC DNA]</scope>
    <source>
        <strain evidence="8">cv. UVA1</strain>
    </source>
</reference>
<dbReference type="SUPFAM" id="SSF101936">
    <property type="entry name" value="DNA-binding pseudobarrel domain"/>
    <property type="match status" value="1"/>
</dbReference>
<keyword evidence="2" id="KW-0805">Transcription regulation</keyword>
<gene>
    <name evidence="7" type="ORF">STAS_15786</name>
</gene>
<evidence type="ECO:0008006" key="9">
    <source>
        <dbReference type="Google" id="ProtNLM"/>
    </source>
</evidence>
<keyword evidence="8" id="KW-1185">Reference proteome</keyword>
<accession>A0A5A7Q208</accession>
<dbReference type="GO" id="GO:0003677">
    <property type="term" value="F:DNA binding"/>
    <property type="evidence" value="ECO:0007669"/>
    <property type="project" value="UniProtKB-KW"/>
</dbReference>
<dbReference type="InterPro" id="IPR015300">
    <property type="entry name" value="DNA-bd_pseudobarrel_sf"/>
</dbReference>
<dbReference type="CDD" id="cd10017">
    <property type="entry name" value="B3_DNA"/>
    <property type="match status" value="1"/>
</dbReference>
<comment type="subcellular location">
    <subcellularLocation>
        <location evidence="1">Nucleus</location>
    </subcellularLocation>
</comment>
<proteinExistence type="predicted"/>
<dbReference type="PANTHER" id="PTHR31541:SF25">
    <property type="entry name" value="GAMMA-GLIADIN B"/>
    <property type="match status" value="1"/>
</dbReference>
<evidence type="ECO:0000256" key="4">
    <source>
        <dbReference type="ARBA" id="ARBA00023163"/>
    </source>
</evidence>
<dbReference type="InterPro" id="IPR003340">
    <property type="entry name" value="B3_DNA-bd"/>
</dbReference>
<evidence type="ECO:0000256" key="2">
    <source>
        <dbReference type="ARBA" id="ARBA00023015"/>
    </source>
</evidence>
<organism evidence="7 8">
    <name type="scientific">Striga asiatica</name>
    <name type="common">Asiatic witchweed</name>
    <name type="synonym">Buchnera asiatica</name>
    <dbReference type="NCBI Taxonomy" id="4170"/>
    <lineage>
        <taxon>Eukaryota</taxon>
        <taxon>Viridiplantae</taxon>
        <taxon>Streptophyta</taxon>
        <taxon>Embryophyta</taxon>
        <taxon>Tracheophyta</taxon>
        <taxon>Spermatophyta</taxon>
        <taxon>Magnoliopsida</taxon>
        <taxon>eudicotyledons</taxon>
        <taxon>Gunneridae</taxon>
        <taxon>Pentapetalae</taxon>
        <taxon>asterids</taxon>
        <taxon>lamiids</taxon>
        <taxon>Lamiales</taxon>
        <taxon>Orobanchaceae</taxon>
        <taxon>Buchnereae</taxon>
        <taxon>Striga</taxon>
    </lineage>
</organism>
<dbReference type="InterPro" id="IPR005508">
    <property type="entry name" value="At2g31720-like"/>
</dbReference>
<evidence type="ECO:0000256" key="1">
    <source>
        <dbReference type="ARBA" id="ARBA00004123"/>
    </source>
</evidence>
<dbReference type="Proteomes" id="UP000325081">
    <property type="component" value="Unassembled WGS sequence"/>
</dbReference>
<keyword evidence="4" id="KW-0804">Transcription</keyword>
<evidence type="ECO:0000313" key="8">
    <source>
        <dbReference type="Proteomes" id="UP000325081"/>
    </source>
</evidence>
<evidence type="ECO:0000256" key="5">
    <source>
        <dbReference type="ARBA" id="ARBA00023242"/>
    </source>
</evidence>
<evidence type="ECO:0000256" key="6">
    <source>
        <dbReference type="SAM" id="MobiDB-lite"/>
    </source>
</evidence>